<name>A0ABQ1IZJ9_9GAMM</name>
<accession>A0ABQ1IZJ9</accession>
<comment type="caution">
    <text evidence="2">The sequence shown here is derived from an EMBL/GenBank/DDBJ whole genome shotgun (WGS) entry which is preliminary data.</text>
</comment>
<dbReference type="Proteomes" id="UP000617555">
    <property type="component" value="Unassembled WGS sequence"/>
</dbReference>
<evidence type="ECO:0000313" key="2">
    <source>
        <dbReference type="EMBL" id="GGB53556.1"/>
    </source>
</evidence>
<reference evidence="3" key="1">
    <citation type="journal article" date="2019" name="Int. J. Syst. Evol. Microbiol.">
        <title>The Global Catalogue of Microorganisms (GCM) 10K type strain sequencing project: providing services to taxonomists for standard genome sequencing and annotation.</title>
        <authorList>
            <consortium name="The Broad Institute Genomics Platform"/>
            <consortium name="The Broad Institute Genome Sequencing Center for Infectious Disease"/>
            <person name="Wu L."/>
            <person name="Ma J."/>
        </authorList>
    </citation>
    <scope>NUCLEOTIDE SEQUENCE [LARGE SCALE GENOMIC DNA]</scope>
    <source>
        <strain evidence="3">CGMCC 1.15339</strain>
    </source>
</reference>
<keyword evidence="3" id="KW-1185">Reference proteome</keyword>
<organism evidence="2 3">
    <name type="scientific">Shewanella inventionis</name>
    <dbReference type="NCBI Taxonomy" id="1738770"/>
    <lineage>
        <taxon>Bacteria</taxon>
        <taxon>Pseudomonadati</taxon>
        <taxon>Pseudomonadota</taxon>
        <taxon>Gammaproteobacteria</taxon>
        <taxon>Alteromonadales</taxon>
        <taxon>Shewanellaceae</taxon>
        <taxon>Shewanella</taxon>
    </lineage>
</organism>
<gene>
    <name evidence="2" type="ORF">GCM10011607_12640</name>
</gene>
<protein>
    <submittedName>
        <fullName evidence="2">Uncharacterized protein</fullName>
    </submittedName>
</protein>
<sequence>MNNIIHFTGHIETVQPYASATPSLASSVRSGQPTPVTRIFSHGEQFLSINSATIKGTLRRSAADIAFLYEQEKTKSDKPLSLKAHKLNRTGGSKGKGESDRLSPADYDTINNEHLIVGLFGAGDPFVAGRLSVNHAIAKHNSPIVIDGVRSDDFLRDPNMLAILDEANITEFLENTADVSEASKLKKQRKSVLSSMLNASTPLEKDQQKKLLDALDKKLEKFKSVSTQMPLPGFEAIPGGDILDHSMRLEVTDGNLIQLGFLLEAMEYFAFNPVIGGKKANGCGEIKMSYTVSSSGYKLPLSEIGKVTLIPYVGLEVSGELLQAALEQYRSAKANKVFNFAEII</sequence>
<evidence type="ECO:0000256" key="1">
    <source>
        <dbReference type="SAM" id="MobiDB-lite"/>
    </source>
</evidence>
<dbReference type="RefSeq" id="WP_188738131.1">
    <property type="nucleotide sequence ID" value="NZ_BMII01000008.1"/>
</dbReference>
<feature type="region of interest" description="Disordered" evidence="1">
    <location>
        <begin position="79"/>
        <end position="101"/>
    </location>
</feature>
<proteinExistence type="predicted"/>
<evidence type="ECO:0000313" key="3">
    <source>
        <dbReference type="Proteomes" id="UP000617555"/>
    </source>
</evidence>
<dbReference type="EMBL" id="BMII01000008">
    <property type="protein sequence ID" value="GGB53556.1"/>
    <property type="molecule type" value="Genomic_DNA"/>
</dbReference>